<dbReference type="SMART" id="SM00346">
    <property type="entry name" value="HTH_ICLR"/>
    <property type="match status" value="1"/>
</dbReference>
<evidence type="ECO:0000256" key="1">
    <source>
        <dbReference type="ARBA" id="ARBA00023015"/>
    </source>
</evidence>
<protein>
    <submittedName>
        <fullName evidence="6">IclR family transcriptional regulator</fullName>
    </submittedName>
</protein>
<dbReference type="InterPro" id="IPR005471">
    <property type="entry name" value="Tscrpt_reg_IclR_N"/>
</dbReference>
<dbReference type="InterPro" id="IPR036390">
    <property type="entry name" value="WH_DNA-bd_sf"/>
</dbReference>
<dbReference type="Pfam" id="PF09339">
    <property type="entry name" value="HTH_IclR"/>
    <property type="match status" value="1"/>
</dbReference>
<dbReference type="PANTHER" id="PTHR30136">
    <property type="entry name" value="HELIX-TURN-HELIX TRANSCRIPTIONAL REGULATOR, ICLR FAMILY"/>
    <property type="match status" value="1"/>
</dbReference>
<evidence type="ECO:0000259" key="5">
    <source>
        <dbReference type="PROSITE" id="PS51078"/>
    </source>
</evidence>
<feature type="domain" description="HTH iclR-type" evidence="4">
    <location>
        <begin position="8"/>
        <end position="69"/>
    </location>
</feature>
<comment type="caution">
    <text evidence="6">The sequence shown here is derived from an EMBL/GenBank/DDBJ whole genome shotgun (WGS) entry which is preliminary data.</text>
</comment>
<keyword evidence="7" id="KW-1185">Reference proteome</keyword>
<accession>A0ABN2HIP8</accession>
<sequence>MARASGGESVLHKHLRVLDAFDARHPFRTLSEIAAESGLAVSTAHRLIAELEAEGMLERLPDKTYRLGVRLWEYAARTPGALGLRELARPWLGAVHARVRQHTQLAVRSGLDALFVERMSTPDAVINATLIGGRIPLPLSSSGLVLLAAADPSIVDQTIERGWPLHTSQTIRDGGALRRAISKTRSDGFAVAEGQIHEASRGIAVPVYGPHNVLYAALGVVVPNDRTSPLPAVEVLALAAAGIRHALEEVYLPADAGGDPAPGIRALLTSSRSSLDYLAELDSDQRSPVVRQPPWYSSRAVSA</sequence>
<name>A0ABN2HIP8_9MICO</name>
<dbReference type="Gene3D" id="1.10.10.10">
    <property type="entry name" value="Winged helix-like DNA-binding domain superfamily/Winged helix DNA-binding domain"/>
    <property type="match status" value="1"/>
</dbReference>
<evidence type="ECO:0000256" key="2">
    <source>
        <dbReference type="ARBA" id="ARBA00023125"/>
    </source>
</evidence>
<dbReference type="PROSITE" id="PS51078">
    <property type="entry name" value="ICLR_ED"/>
    <property type="match status" value="1"/>
</dbReference>
<dbReference type="InterPro" id="IPR050707">
    <property type="entry name" value="HTH_MetabolicPath_Reg"/>
</dbReference>
<dbReference type="SUPFAM" id="SSF46785">
    <property type="entry name" value="Winged helix' DNA-binding domain"/>
    <property type="match status" value="1"/>
</dbReference>
<dbReference type="InterPro" id="IPR014757">
    <property type="entry name" value="Tscrpt_reg_IclR_C"/>
</dbReference>
<dbReference type="RefSeq" id="WP_344067958.1">
    <property type="nucleotide sequence ID" value="NZ_BAAAPL010000001.1"/>
</dbReference>
<keyword evidence="1" id="KW-0805">Transcription regulation</keyword>
<dbReference type="InterPro" id="IPR036388">
    <property type="entry name" value="WH-like_DNA-bd_sf"/>
</dbReference>
<evidence type="ECO:0000259" key="4">
    <source>
        <dbReference type="PROSITE" id="PS51077"/>
    </source>
</evidence>
<organism evidence="6 7">
    <name type="scientific">Microbacterium sediminicola</name>
    <dbReference type="NCBI Taxonomy" id="415210"/>
    <lineage>
        <taxon>Bacteria</taxon>
        <taxon>Bacillati</taxon>
        <taxon>Actinomycetota</taxon>
        <taxon>Actinomycetes</taxon>
        <taxon>Micrococcales</taxon>
        <taxon>Microbacteriaceae</taxon>
        <taxon>Microbacterium</taxon>
    </lineage>
</organism>
<keyword evidence="2" id="KW-0238">DNA-binding</keyword>
<reference evidence="6 7" key="1">
    <citation type="journal article" date="2019" name="Int. J. Syst. Evol. Microbiol.">
        <title>The Global Catalogue of Microorganisms (GCM) 10K type strain sequencing project: providing services to taxonomists for standard genome sequencing and annotation.</title>
        <authorList>
            <consortium name="The Broad Institute Genomics Platform"/>
            <consortium name="The Broad Institute Genome Sequencing Center for Infectious Disease"/>
            <person name="Wu L."/>
            <person name="Ma J."/>
        </authorList>
    </citation>
    <scope>NUCLEOTIDE SEQUENCE [LARGE SCALE GENOMIC DNA]</scope>
    <source>
        <strain evidence="6 7">JCM 15577</strain>
    </source>
</reference>
<proteinExistence type="predicted"/>
<evidence type="ECO:0000313" key="6">
    <source>
        <dbReference type="EMBL" id="GAA1688613.1"/>
    </source>
</evidence>
<dbReference type="Proteomes" id="UP001501690">
    <property type="component" value="Unassembled WGS sequence"/>
</dbReference>
<dbReference type="SUPFAM" id="SSF55781">
    <property type="entry name" value="GAF domain-like"/>
    <property type="match status" value="1"/>
</dbReference>
<dbReference type="Gene3D" id="3.30.450.40">
    <property type="match status" value="1"/>
</dbReference>
<keyword evidence="3" id="KW-0804">Transcription</keyword>
<gene>
    <name evidence="6" type="ORF">GCM10009808_01960</name>
</gene>
<dbReference type="PANTHER" id="PTHR30136:SF24">
    <property type="entry name" value="HTH-TYPE TRANSCRIPTIONAL REPRESSOR ALLR"/>
    <property type="match status" value="1"/>
</dbReference>
<dbReference type="Pfam" id="PF01614">
    <property type="entry name" value="IclR_C"/>
    <property type="match status" value="1"/>
</dbReference>
<evidence type="ECO:0000313" key="7">
    <source>
        <dbReference type="Proteomes" id="UP001501690"/>
    </source>
</evidence>
<dbReference type="EMBL" id="BAAAPL010000001">
    <property type="protein sequence ID" value="GAA1688613.1"/>
    <property type="molecule type" value="Genomic_DNA"/>
</dbReference>
<dbReference type="PROSITE" id="PS51077">
    <property type="entry name" value="HTH_ICLR"/>
    <property type="match status" value="1"/>
</dbReference>
<feature type="domain" description="IclR-ED" evidence="5">
    <location>
        <begin position="70"/>
        <end position="256"/>
    </location>
</feature>
<dbReference type="InterPro" id="IPR029016">
    <property type="entry name" value="GAF-like_dom_sf"/>
</dbReference>
<evidence type="ECO:0000256" key="3">
    <source>
        <dbReference type="ARBA" id="ARBA00023163"/>
    </source>
</evidence>